<dbReference type="Proteomes" id="UP001194696">
    <property type="component" value="Unassembled WGS sequence"/>
</dbReference>
<feature type="compositionally biased region" description="Basic and acidic residues" evidence="6">
    <location>
        <begin position="109"/>
        <end position="124"/>
    </location>
</feature>
<gene>
    <name evidence="8" type="ORF">BGZ96_009693</name>
</gene>
<keyword evidence="3" id="KW-0067">ATP-binding</keyword>
<evidence type="ECO:0000256" key="6">
    <source>
        <dbReference type="SAM" id="MobiDB-lite"/>
    </source>
</evidence>
<name>A0ABQ7KGV6_9FUNG</name>
<proteinExistence type="predicted"/>
<dbReference type="EMBL" id="JAAAIM010000006">
    <property type="protein sequence ID" value="KAG0298619.1"/>
    <property type="molecule type" value="Genomic_DNA"/>
</dbReference>
<dbReference type="InterPro" id="IPR036640">
    <property type="entry name" value="ABC1_TM_sf"/>
</dbReference>
<sequence length="188" mass="19982">MFQSLPMVAGLISFSDYATVGGPDFTLGEITPQRIFVAISLFGLLAKPIGLTLGMLNESASALVSTRRIEKFLLVEEISGSNTEVVRQIPDDPSVPVVEIKDGVFSWDSEGHEGGSKAEARRNAAPEVKGTSSEDEPTTKKDSGPTLTNINLVFKQGELAAIVGRVGQGKSSLLNAIIGDMYKRQGSV</sequence>
<dbReference type="SUPFAM" id="SSF52540">
    <property type="entry name" value="P-loop containing nucleoside triphosphate hydrolases"/>
    <property type="match status" value="1"/>
</dbReference>
<dbReference type="Pfam" id="PF00005">
    <property type="entry name" value="ABC_tran"/>
    <property type="match status" value="1"/>
</dbReference>
<evidence type="ECO:0000256" key="5">
    <source>
        <dbReference type="ARBA" id="ARBA00023136"/>
    </source>
</evidence>
<keyword evidence="2" id="KW-0547">Nucleotide-binding</keyword>
<evidence type="ECO:0000256" key="1">
    <source>
        <dbReference type="ARBA" id="ARBA00022692"/>
    </source>
</evidence>
<accession>A0ABQ7KGV6</accession>
<evidence type="ECO:0000259" key="7">
    <source>
        <dbReference type="Pfam" id="PF00005"/>
    </source>
</evidence>
<keyword evidence="4" id="KW-1133">Transmembrane helix</keyword>
<dbReference type="PANTHER" id="PTHR24223">
    <property type="entry name" value="ATP-BINDING CASSETTE SUB-FAMILY C"/>
    <property type="match status" value="1"/>
</dbReference>
<feature type="domain" description="ABC transporter" evidence="7">
    <location>
        <begin position="147"/>
        <end position="188"/>
    </location>
</feature>
<keyword evidence="5" id="KW-0472">Membrane</keyword>
<evidence type="ECO:0000256" key="3">
    <source>
        <dbReference type="ARBA" id="ARBA00022840"/>
    </source>
</evidence>
<protein>
    <recommendedName>
        <fullName evidence="7">ABC transporter domain-containing protein</fullName>
    </recommendedName>
</protein>
<dbReference type="InterPro" id="IPR050173">
    <property type="entry name" value="ABC_transporter_C-like"/>
</dbReference>
<keyword evidence="1" id="KW-0812">Transmembrane</keyword>
<comment type="caution">
    <text evidence="8">The sequence shown here is derived from an EMBL/GenBank/DDBJ whole genome shotgun (WGS) entry which is preliminary data.</text>
</comment>
<dbReference type="Gene3D" id="1.20.1560.10">
    <property type="entry name" value="ABC transporter type 1, transmembrane domain"/>
    <property type="match status" value="1"/>
</dbReference>
<organism evidence="8 9">
    <name type="scientific">Linnemannia gamsii</name>
    <dbReference type="NCBI Taxonomy" id="64522"/>
    <lineage>
        <taxon>Eukaryota</taxon>
        <taxon>Fungi</taxon>
        <taxon>Fungi incertae sedis</taxon>
        <taxon>Mucoromycota</taxon>
        <taxon>Mortierellomycotina</taxon>
        <taxon>Mortierellomycetes</taxon>
        <taxon>Mortierellales</taxon>
        <taxon>Mortierellaceae</taxon>
        <taxon>Linnemannia</taxon>
    </lineage>
</organism>
<dbReference type="Gene3D" id="3.40.50.300">
    <property type="entry name" value="P-loop containing nucleotide triphosphate hydrolases"/>
    <property type="match status" value="1"/>
</dbReference>
<evidence type="ECO:0000256" key="2">
    <source>
        <dbReference type="ARBA" id="ARBA00022741"/>
    </source>
</evidence>
<keyword evidence="9" id="KW-1185">Reference proteome</keyword>
<evidence type="ECO:0000313" key="9">
    <source>
        <dbReference type="Proteomes" id="UP001194696"/>
    </source>
</evidence>
<dbReference type="InterPro" id="IPR027417">
    <property type="entry name" value="P-loop_NTPase"/>
</dbReference>
<reference evidence="8 9" key="1">
    <citation type="journal article" date="2020" name="Fungal Divers.">
        <title>Resolving the Mortierellaceae phylogeny through synthesis of multi-gene phylogenetics and phylogenomics.</title>
        <authorList>
            <person name="Vandepol N."/>
            <person name="Liber J."/>
            <person name="Desiro A."/>
            <person name="Na H."/>
            <person name="Kennedy M."/>
            <person name="Barry K."/>
            <person name="Grigoriev I.V."/>
            <person name="Miller A.N."/>
            <person name="O'Donnell K."/>
            <person name="Stajich J.E."/>
            <person name="Bonito G."/>
        </authorList>
    </citation>
    <scope>NUCLEOTIDE SEQUENCE [LARGE SCALE GENOMIC DNA]</scope>
    <source>
        <strain evidence="8 9">AD045</strain>
    </source>
</reference>
<feature type="region of interest" description="Disordered" evidence="6">
    <location>
        <begin position="107"/>
        <end position="146"/>
    </location>
</feature>
<evidence type="ECO:0000256" key="4">
    <source>
        <dbReference type="ARBA" id="ARBA00022989"/>
    </source>
</evidence>
<evidence type="ECO:0000313" key="8">
    <source>
        <dbReference type="EMBL" id="KAG0298619.1"/>
    </source>
</evidence>
<dbReference type="InterPro" id="IPR003439">
    <property type="entry name" value="ABC_transporter-like_ATP-bd"/>
</dbReference>